<evidence type="ECO:0000256" key="7">
    <source>
        <dbReference type="ARBA" id="ARBA00022723"/>
    </source>
</evidence>
<gene>
    <name evidence="14" type="ORF">CALMAC_LOCUS3457</name>
</gene>
<dbReference type="InterPro" id="IPR050196">
    <property type="entry name" value="Cytochrome_P450_Monoox"/>
</dbReference>
<evidence type="ECO:0000256" key="3">
    <source>
        <dbReference type="ARBA" id="ARBA00004174"/>
    </source>
</evidence>
<evidence type="ECO:0000256" key="1">
    <source>
        <dbReference type="ARBA" id="ARBA00001971"/>
    </source>
</evidence>
<comment type="cofactor">
    <cofactor evidence="1">
        <name>heme</name>
        <dbReference type="ChEBI" id="CHEBI:30413"/>
    </cofactor>
</comment>
<dbReference type="PRINTS" id="PR00463">
    <property type="entry name" value="EP450I"/>
</dbReference>
<dbReference type="GO" id="GO:0020037">
    <property type="term" value="F:heme binding"/>
    <property type="evidence" value="ECO:0007669"/>
    <property type="project" value="InterPro"/>
</dbReference>
<evidence type="ECO:0000313" key="14">
    <source>
        <dbReference type="EMBL" id="VEN38626.1"/>
    </source>
</evidence>
<keyword evidence="13" id="KW-0472">Membrane</keyword>
<evidence type="ECO:0000256" key="11">
    <source>
        <dbReference type="ARBA" id="ARBA00023004"/>
    </source>
</evidence>
<proteinExistence type="inferred from homology"/>
<dbReference type="EMBL" id="CAACVG010004776">
    <property type="protein sequence ID" value="VEN38626.1"/>
    <property type="molecule type" value="Genomic_DNA"/>
</dbReference>
<organism evidence="14 15">
    <name type="scientific">Callosobruchus maculatus</name>
    <name type="common">Southern cowpea weevil</name>
    <name type="synonym">Pulse bruchid</name>
    <dbReference type="NCBI Taxonomy" id="64391"/>
    <lineage>
        <taxon>Eukaryota</taxon>
        <taxon>Metazoa</taxon>
        <taxon>Ecdysozoa</taxon>
        <taxon>Arthropoda</taxon>
        <taxon>Hexapoda</taxon>
        <taxon>Insecta</taxon>
        <taxon>Pterygota</taxon>
        <taxon>Neoptera</taxon>
        <taxon>Endopterygota</taxon>
        <taxon>Coleoptera</taxon>
        <taxon>Polyphaga</taxon>
        <taxon>Cucujiformia</taxon>
        <taxon>Chrysomeloidea</taxon>
        <taxon>Chrysomelidae</taxon>
        <taxon>Bruchinae</taxon>
        <taxon>Bruchini</taxon>
        <taxon>Callosobruchus</taxon>
    </lineage>
</organism>
<dbReference type="Pfam" id="PF00067">
    <property type="entry name" value="p450"/>
    <property type="match status" value="1"/>
</dbReference>
<accession>A0A653BTI0</accession>
<dbReference type="OrthoDB" id="1470350at2759"/>
<reference evidence="14 15" key="1">
    <citation type="submission" date="2019-01" db="EMBL/GenBank/DDBJ databases">
        <authorList>
            <person name="Sayadi A."/>
        </authorList>
    </citation>
    <scope>NUCLEOTIDE SEQUENCE [LARGE SCALE GENOMIC DNA]</scope>
</reference>
<dbReference type="Proteomes" id="UP000410492">
    <property type="component" value="Unassembled WGS sequence"/>
</dbReference>
<evidence type="ECO:0000256" key="12">
    <source>
        <dbReference type="ARBA" id="ARBA00023033"/>
    </source>
</evidence>
<keyword evidence="15" id="KW-1185">Reference proteome</keyword>
<evidence type="ECO:0000256" key="9">
    <source>
        <dbReference type="ARBA" id="ARBA00022848"/>
    </source>
</evidence>
<comment type="function">
    <text evidence="2">May be involved in the metabolism of insect hormones and in the breakdown of synthetic insecticides.</text>
</comment>
<keyword evidence="9" id="KW-0492">Microsome</keyword>
<dbReference type="GO" id="GO:0004497">
    <property type="term" value="F:monooxygenase activity"/>
    <property type="evidence" value="ECO:0007669"/>
    <property type="project" value="UniProtKB-KW"/>
</dbReference>
<dbReference type="InterPro" id="IPR001128">
    <property type="entry name" value="Cyt_P450"/>
</dbReference>
<dbReference type="PANTHER" id="PTHR24291">
    <property type="entry name" value="CYTOCHROME P450 FAMILY 4"/>
    <property type="match status" value="1"/>
</dbReference>
<evidence type="ECO:0000256" key="4">
    <source>
        <dbReference type="ARBA" id="ARBA00004406"/>
    </source>
</evidence>
<keyword evidence="11" id="KW-0408">Iron</keyword>
<keyword evidence="12" id="KW-0503">Monooxygenase</keyword>
<evidence type="ECO:0000256" key="5">
    <source>
        <dbReference type="ARBA" id="ARBA00010617"/>
    </source>
</evidence>
<comment type="similarity">
    <text evidence="5">Belongs to the cytochrome P450 family.</text>
</comment>
<dbReference type="InterPro" id="IPR036396">
    <property type="entry name" value="Cyt_P450_sf"/>
</dbReference>
<evidence type="ECO:0000256" key="2">
    <source>
        <dbReference type="ARBA" id="ARBA00003690"/>
    </source>
</evidence>
<dbReference type="InterPro" id="IPR002401">
    <property type="entry name" value="Cyt_P450_E_grp-I"/>
</dbReference>
<evidence type="ECO:0000256" key="6">
    <source>
        <dbReference type="ARBA" id="ARBA00022617"/>
    </source>
</evidence>
<keyword evidence="6" id="KW-0349">Heme</keyword>
<evidence type="ECO:0000256" key="10">
    <source>
        <dbReference type="ARBA" id="ARBA00023002"/>
    </source>
</evidence>
<comment type="subcellular location">
    <subcellularLocation>
        <location evidence="4">Endoplasmic reticulum membrane</location>
        <topology evidence="4">Peripheral membrane protein</topology>
    </subcellularLocation>
    <subcellularLocation>
        <location evidence="3">Microsome membrane</location>
        <topology evidence="3">Peripheral membrane protein</topology>
    </subcellularLocation>
</comment>
<dbReference type="GO" id="GO:0005789">
    <property type="term" value="C:endoplasmic reticulum membrane"/>
    <property type="evidence" value="ECO:0007669"/>
    <property type="project" value="UniProtKB-SubCell"/>
</dbReference>
<evidence type="ECO:0000256" key="8">
    <source>
        <dbReference type="ARBA" id="ARBA00022824"/>
    </source>
</evidence>
<keyword evidence="8" id="KW-0256">Endoplasmic reticulum</keyword>
<sequence length="130" mass="15019">MAEHHRKNNKEFIAEIEEEPVVKRLAFLDLVLENSDFTEDELESEVHLFLLAGTETTASALTFVLTVLGVLQDVQQKVYEEMIDAIGPDEIVRPSHLRKLNYTERVIKETLRMFSIATFFSRHVTEDLDL</sequence>
<dbReference type="GO" id="GO:0016705">
    <property type="term" value="F:oxidoreductase activity, acting on paired donors, with incorporation or reduction of molecular oxygen"/>
    <property type="evidence" value="ECO:0007669"/>
    <property type="project" value="InterPro"/>
</dbReference>
<evidence type="ECO:0000313" key="15">
    <source>
        <dbReference type="Proteomes" id="UP000410492"/>
    </source>
</evidence>
<dbReference type="Gene3D" id="1.10.630.10">
    <property type="entry name" value="Cytochrome P450"/>
    <property type="match status" value="1"/>
</dbReference>
<name>A0A653BTI0_CALMS</name>
<dbReference type="PANTHER" id="PTHR24291:SF189">
    <property type="entry name" value="CYTOCHROME P450 4C3-RELATED"/>
    <property type="match status" value="1"/>
</dbReference>
<evidence type="ECO:0000256" key="13">
    <source>
        <dbReference type="ARBA" id="ARBA00023136"/>
    </source>
</evidence>
<keyword evidence="10" id="KW-0560">Oxidoreductase</keyword>
<feature type="non-terminal residue" evidence="14">
    <location>
        <position position="130"/>
    </location>
</feature>
<dbReference type="PRINTS" id="PR00385">
    <property type="entry name" value="P450"/>
</dbReference>
<dbReference type="GO" id="GO:0005506">
    <property type="term" value="F:iron ion binding"/>
    <property type="evidence" value="ECO:0007669"/>
    <property type="project" value="InterPro"/>
</dbReference>
<evidence type="ECO:0008006" key="16">
    <source>
        <dbReference type="Google" id="ProtNLM"/>
    </source>
</evidence>
<protein>
    <recommendedName>
        <fullName evidence="16">Cytochrome P450</fullName>
    </recommendedName>
</protein>
<keyword evidence="7" id="KW-0479">Metal-binding</keyword>
<dbReference type="SUPFAM" id="SSF48264">
    <property type="entry name" value="Cytochrome P450"/>
    <property type="match status" value="1"/>
</dbReference>
<dbReference type="AlphaFoldDB" id="A0A653BTI0"/>